<dbReference type="Proteomes" id="UP001283361">
    <property type="component" value="Unassembled WGS sequence"/>
</dbReference>
<accession>A0AAE1B3D3</accession>
<reference evidence="1" key="1">
    <citation type="journal article" date="2023" name="G3 (Bethesda)">
        <title>A reference genome for the long-term kleptoplast-retaining sea slug Elysia crispata morphotype clarki.</title>
        <authorList>
            <person name="Eastman K.E."/>
            <person name="Pendleton A.L."/>
            <person name="Shaikh M.A."/>
            <person name="Suttiyut T."/>
            <person name="Ogas R."/>
            <person name="Tomko P."/>
            <person name="Gavelis G."/>
            <person name="Widhalm J.R."/>
            <person name="Wisecaver J.H."/>
        </authorList>
    </citation>
    <scope>NUCLEOTIDE SEQUENCE</scope>
    <source>
        <strain evidence="1">ECLA1</strain>
    </source>
</reference>
<sequence>MATELGLGPHLASTLTPSVRKLVHGHRAMARASSCLNPHTLRMSGSAQIRCRCEAIYICLSERSLRRARIKFSDGVESLSSRFSLWHADTSSHRASD</sequence>
<protein>
    <submittedName>
        <fullName evidence="1">Uncharacterized protein</fullName>
    </submittedName>
</protein>
<evidence type="ECO:0000313" key="2">
    <source>
        <dbReference type="Proteomes" id="UP001283361"/>
    </source>
</evidence>
<dbReference type="EMBL" id="JAWDGP010000740">
    <property type="protein sequence ID" value="KAK3797817.1"/>
    <property type="molecule type" value="Genomic_DNA"/>
</dbReference>
<dbReference type="AlphaFoldDB" id="A0AAE1B3D3"/>
<keyword evidence="2" id="KW-1185">Reference proteome</keyword>
<gene>
    <name evidence="1" type="ORF">RRG08_052417</name>
</gene>
<proteinExistence type="predicted"/>
<organism evidence="1 2">
    <name type="scientific">Elysia crispata</name>
    <name type="common">lettuce slug</name>
    <dbReference type="NCBI Taxonomy" id="231223"/>
    <lineage>
        <taxon>Eukaryota</taxon>
        <taxon>Metazoa</taxon>
        <taxon>Spiralia</taxon>
        <taxon>Lophotrochozoa</taxon>
        <taxon>Mollusca</taxon>
        <taxon>Gastropoda</taxon>
        <taxon>Heterobranchia</taxon>
        <taxon>Euthyneura</taxon>
        <taxon>Panpulmonata</taxon>
        <taxon>Sacoglossa</taxon>
        <taxon>Placobranchoidea</taxon>
        <taxon>Plakobranchidae</taxon>
        <taxon>Elysia</taxon>
    </lineage>
</organism>
<evidence type="ECO:0000313" key="1">
    <source>
        <dbReference type="EMBL" id="KAK3797817.1"/>
    </source>
</evidence>
<name>A0AAE1B3D3_9GAST</name>
<comment type="caution">
    <text evidence="1">The sequence shown here is derived from an EMBL/GenBank/DDBJ whole genome shotgun (WGS) entry which is preliminary data.</text>
</comment>